<organism evidence="2 3">
    <name type="scientific">Acrasis kona</name>
    <dbReference type="NCBI Taxonomy" id="1008807"/>
    <lineage>
        <taxon>Eukaryota</taxon>
        <taxon>Discoba</taxon>
        <taxon>Heterolobosea</taxon>
        <taxon>Tetramitia</taxon>
        <taxon>Eutetramitia</taxon>
        <taxon>Acrasidae</taxon>
        <taxon>Acrasis</taxon>
    </lineage>
</organism>
<feature type="signal peptide" evidence="1">
    <location>
        <begin position="1"/>
        <end position="15"/>
    </location>
</feature>
<comment type="caution">
    <text evidence="2">The sequence shown here is derived from an EMBL/GenBank/DDBJ whole genome shotgun (WGS) entry which is preliminary data.</text>
</comment>
<evidence type="ECO:0000313" key="3">
    <source>
        <dbReference type="Proteomes" id="UP001431209"/>
    </source>
</evidence>
<dbReference type="Proteomes" id="UP001431209">
    <property type="component" value="Unassembled WGS sequence"/>
</dbReference>
<accession>A0AAW2YZV8</accession>
<reference evidence="2 3" key="1">
    <citation type="submission" date="2024-03" db="EMBL/GenBank/DDBJ databases">
        <title>The Acrasis kona genome and developmental transcriptomes reveal deep origins of eukaryotic multicellular pathways.</title>
        <authorList>
            <person name="Sheikh S."/>
            <person name="Fu C.-J."/>
            <person name="Brown M.W."/>
            <person name="Baldauf S.L."/>
        </authorList>
    </citation>
    <scope>NUCLEOTIDE SEQUENCE [LARGE SCALE GENOMIC DNA]</scope>
    <source>
        <strain evidence="2 3">ATCC MYA-3509</strain>
    </source>
</reference>
<gene>
    <name evidence="2" type="ORF">AKO1_012964</name>
</gene>
<evidence type="ECO:0000256" key="1">
    <source>
        <dbReference type="SAM" id="SignalP"/>
    </source>
</evidence>
<keyword evidence="3" id="KW-1185">Reference proteome</keyword>
<dbReference type="EMBL" id="JAOPGA020000840">
    <property type="protein sequence ID" value="KAL0482333.1"/>
    <property type="molecule type" value="Genomic_DNA"/>
</dbReference>
<protein>
    <submittedName>
        <fullName evidence="2">Uncharacterized protein</fullName>
    </submittedName>
</protein>
<sequence length="361" mass="40199">MVRSLLLIFIGLVAAIYCESIKLNVGQFSVVPIKQDTYQEFEVYIRGKHRGVYLQVSPYGCDGPVELFASGKPNPTEEQHEWRSKGERVGNPTITFIDEKEHGDAPLYFQIRTKKGATCLAHVVAHIRHFQNLLQLSQGIPAYSTFRGPTDQIQFVEFKMSKEEKDVALDLAFLVTNVNGYTASYSAYASTTNSRPTEYKHTWAGSSTGSGHSIINISHEDAKFVPGTYWIGIQRNSSAEDAYFSVVAHTITKNGTEIVDVPVLLHDTIVQTGISLPNRYTHFTFYSEKAARVVVRKSSGDVKLYASTQPAPTKENYEYEGKQVEDVYVELSVEANKKFLYVGVLGTSGSASTFDIGYITE</sequence>
<name>A0AAW2YZV8_9EUKA</name>
<evidence type="ECO:0000313" key="2">
    <source>
        <dbReference type="EMBL" id="KAL0482333.1"/>
    </source>
</evidence>
<dbReference type="AlphaFoldDB" id="A0AAW2YZV8"/>
<keyword evidence="1" id="KW-0732">Signal</keyword>
<proteinExistence type="predicted"/>
<feature type="chain" id="PRO_5043980138" evidence="1">
    <location>
        <begin position="16"/>
        <end position="361"/>
    </location>
</feature>